<accession>A0AA39IQ59</accession>
<dbReference type="Proteomes" id="UP001175271">
    <property type="component" value="Unassembled WGS sequence"/>
</dbReference>
<feature type="region of interest" description="Disordered" evidence="1">
    <location>
        <begin position="1"/>
        <end position="23"/>
    </location>
</feature>
<dbReference type="AlphaFoldDB" id="A0AA39IQ59"/>
<keyword evidence="3" id="KW-1185">Reference proteome</keyword>
<comment type="caution">
    <text evidence="2">The sequence shown here is derived from an EMBL/GenBank/DDBJ whole genome shotgun (WGS) entry which is preliminary data.</text>
</comment>
<sequence length="75" mass="8530">MKREARRQQKFGKALAKKRGETQKAAMQEFVAEDKLADGGFETGRDLPFRHIEYLDAPRVKFPSNDDSLPPAKPL</sequence>
<name>A0AA39IQ59_9BILA</name>
<proteinExistence type="predicted"/>
<evidence type="ECO:0000256" key="1">
    <source>
        <dbReference type="SAM" id="MobiDB-lite"/>
    </source>
</evidence>
<evidence type="ECO:0000313" key="2">
    <source>
        <dbReference type="EMBL" id="KAK0427164.1"/>
    </source>
</evidence>
<gene>
    <name evidence="2" type="ORF">QR680_010096</name>
</gene>
<reference evidence="2" key="1">
    <citation type="submission" date="2023-06" db="EMBL/GenBank/DDBJ databases">
        <title>Genomic analysis of the entomopathogenic nematode Steinernema hermaphroditum.</title>
        <authorList>
            <person name="Schwarz E.M."/>
            <person name="Heppert J.K."/>
            <person name="Baniya A."/>
            <person name="Schwartz H.T."/>
            <person name="Tan C.-H."/>
            <person name="Antoshechkin I."/>
            <person name="Sternberg P.W."/>
            <person name="Goodrich-Blair H."/>
            <person name="Dillman A.R."/>
        </authorList>
    </citation>
    <scope>NUCLEOTIDE SEQUENCE</scope>
    <source>
        <strain evidence="2">PS9179</strain>
        <tissue evidence="2">Whole animal</tissue>
    </source>
</reference>
<organism evidence="2 3">
    <name type="scientific">Steinernema hermaphroditum</name>
    <dbReference type="NCBI Taxonomy" id="289476"/>
    <lineage>
        <taxon>Eukaryota</taxon>
        <taxon>Metazoa</taxon>
        <taxon>Ecdysozoa</taxon>
        <taxon>Nematoda</taxon>
        <taxon>Chromadorea</taxon>
        <taxon>Rhabditida</taxon>
        <taxon>Tylenchina</taxon>
        <taxon>Panagrolaimomorpha</taxon>
        <taxon>Strongyloidoidea</taxon>
        <taxon>Steinernematidae</taxon>
        <taxon>Steinernema</taxon>
    </lineage>
</organism>
<dbReference type="EMBL" id="JAUCMV010000001">
    <property type="protein sequence ID" value="KAK0427164.1"/>
    <property type="molecule type" value="Genomic_DNA"/>
</dbReference>
<evidence type="ECO:0000313" key="3">
    <source>
        <dbReference type="Proteomes" id="UP001175271"/>
    </source>
</evidence>
<protein>
    <submittedName>
        <fullName evidence="2">Uncharacterized protein</fullName>
    </submittedName>
</protein>